<protein>
    <submittedName>
        <fullName evidence="1">Uncharacterized protein</fullName>
    </submittedName>
</protein>
<reference evidence="1" key="1">
    <citation type="submission" date="2020-07" db="EMBL/GenBank/DDBJ databases">
        <title>Multicomponent nature underlies the extraordinary mechanical properties of spider dragline silk.</title>
        <authorList>
            <person name="Kono N."/>
            <person name="Nakamura H."/>
            <person name="Mori M."/>
            <person name="Yoshida Y."/>
            <person name="Ohtoshi R."/>
            <person name="Malay A.D."/>
            <person name="Moran D.A.P."/>
            <person name="Tomita M."/>
            <person name="Numata K."/>
            <person name="Arakawa K."/>
        </authorList>
    </citation>
    <scope>NUCLEOTIDE SEQUENCE</scope>
</reference>
<feature type="non-terminal residue" evidence="1">
    <location>
        <position position="1"/>
    </location>
</feature>
<comment type="caution">
    <text evidence="1">The sequence shown here is derived from an EMBL/GenBank/DDBJ whole genome shotgun (WGS) entry which is preliminary data.</text>
</comment>
<keyword evidence="2" id="KW-1185">Reference proteome</keyword>
<dbReference type="Proteomes" id="UP000887116">
    <property type="component" value="Unassembled WGS sequence"/>
</dbReference>
<name>A0A8X6G6R1_TRICU</name>
<dbReference type="EMBL" id="BMAO01024665">
    <property type="protein sequence ID" value="GFQ96803.1"/>
    <property type="molecule type" value="Genomic_DNA"/>
</dbReference>
<proteinExistence type="predicted"/>
<evidence type="ECO:0000313" key="1">
    <source>
        <dbReference type="EMBL" id="GFQ96803.1"/>
    </source>
</evidence>
<evidence type="ECO:0000313" key="2">
    <source>
        <dbReference type="Proteomes" id="UP000887116"/>
    </source>
</evidence>
<sequence length="118" mass="14000">MLTVDIILEIELVVLQFRFASQRAFFVKGQFYSFQEKYTTAFTYVDIKAFSHPAFKGFLLSIVYKRYIQIPSIRHLQHKRKNSSTESDNDDIMYAVHSSDDRIFRDEARESETECDRL</sequence>
<organism evidence="1 2">
    <name type="scientific">Trichonephila clavata</name>
    <name type="common">Joro spider</name>
    <name type="synonym">Nephila clavata</name>
    <dbReference type="NCBI Taxonomy" id="2740835"/>
    <lineage>
        <taxon>Eukaryota</taxon>
        <taxon>Metazoa</taxon>
        <taxon>Ecdysozoa</taxon>
        <taxon>Arthropoda</taxon>
        <taxon>Chelicerata</taxon>
        <taxon>Arachnida</taxon>
        <taxon>Araneae</taxon>
        <taxon>Araneomorphae</taxon>
        <taxon>Entelegynae</taxon>
        <taxon>Araneoidea</taxon>
        <taxon>Nephilidae</taxon>
        <taxon>Trichonephila</taxon>
    </lineage>
</organism>
<dbReference type="AlphaFoldDB" id="A0A8X6G6R1"/>
<gene>
    <name evidence="1" type="ORF">TNCT_204941</name>
</gene>
<accession>A0A8X6G6R1</accession>